<evidence type="ECO:0000256" key="1">
    <source>
        <dbReference type="SAM" id="Phobius"/>
    </source>
</evidence>
<dbReference type="Proteomes" id="UP000643810">
    <property type="component" value="Unassembled WGS sequence"/>
</dbReference>
<gene>
    <name evidence="2" type="ORF">H8R94_06930</name>
</gene>
<keyword evidence="1" id="KW-0472">Membrane</keyword>
<keyword evidence="3" id="KW-1185">Reference proteome</keyword>
<accession>A0ABR7GHG4</accession>
<dbReference type="EMBL" id="JACOPG010000002">
    <property type="protein sequence ID" value="MBC5686341.1"/>
    <property type="molecule type" value="Genomic_DNA"/>
</dbReference>
<keyword evidence="1" id="KW-1133">Transmembrane helix</keyword>
<protein>
    <submittedName>
        <fullName evidence="2">Uncharacterized protein</fullName>
    </submittedName>
</protein>
<keyword evidence="1" id="KW-0812">Transmembrane</keyword>
<proteinExistence type="predicted"/>
<dbReference type="RefSeq" id="WP_186854222.1">
    <property type="nucleotide sequence ID" value="NZ_JACOPG010000002.1"/>
</dbReference>
<organism evidence="2 3">
    <name type="scientific">Roseburia lenta</name>
    <dbReference type="NCBI Taxonomy" id="2763061"/>
    <lineage>
        <taxon>Bacteria</taxon>
        <taxon>Bacillati</taxon>
        <taxon>Bacillota</taxon>
        <taxon>Clostridia</taxon>
        <taxon>Lachnospirales</taxon>
        <taxon>Lachnospiraceae</taxon>
        <taxon>Roseburia</taxon>
    </lineage>
</organism>
<comment type="caution">
    <text evidence="2">The sequence shown here is derived from an EMBL/GenBank/DDBJ whole genome shotgun (WGS) entry which is preliminary data.</text>
</comment>
<name>A0ABR7GHG4_9FIRM</name>
<reference evidence="2 3" key="1">
    <citation type="submission" date="2020-08" db="EMBL/GenBank/DDBJ databases">
        <title>Genome public.</title>
        <authorList>
            <person name="Liu C."/>
            <person name="Sun Q."/>
        </authorList>
    </citation>
    <scope>NUCLEOTIDE SEQUENCE [LARGE SCALE GENOMIC DNA]</scope>
    <source>
        <strain evidence="2 3">NSJ-9</strain>
    </source>
</reference>
<sequence>MEYLKIFISAFGGGATIVVSTILFAKNKIEKMIDKKIDYYFDMKIENEKGIIEQKIYVSQHKFDKEYAIIQELMEKAFDFTYLSREVYFTIGEPEKNDSAVKKYKKACDDFTIFYMKNCAFIPEELAKPFDLFVKKINEFRLTVQKHNKLLVKVLNKDSTSNNESMLLQTLLLLEPNGGVHRSVKLNSSGNFTYSLGGGSNAWKYTRRF</sequence>
<evidence type="ECO:0000313" key="2">
    <source>
        <dbReference type="EMBL" id="MBC5686341.1"/>
    </source>
</evidence>
<evidence type="ECO:0000313" key="3">
    <source>
        <dbReference type="Proteomes" id="UP000643810"/>
    </source>
</evidence>
<feature type="transmembrane region" description="Helical" evidence="1">
    <location>
        <begin position="6"/>
        <end position="25"/>
    </location>
</feature>